<dbReference type="Proteomes" id="UP000237481">
    <property type="component" value="Unassembled WGS sequence"/>
</dbReference>
<name>A0A2S4L1A7_9HYPO</name>
<dbReference type="AlphaFoldDB" id="A0A2S4L1A7"/>
<sequence>MSARRRPGPTRSTRSTLSTRARRPPPAPTRHGHARRRQHGTHLRRSVCVARRKEDLRLQHGAFGVGLHVAFSIPAHQSWRQHGPHHARRWRDAGLAGHG</sequence>
<accession>A0A2S4L1A7</accession>
<keyword evidence="3" id="KW-1185">Reference proteome</keyword>
<feature type="compositionally biased region" description="Basic residues" evidence="1">
    <location>
        <begin position="30"/>
        <end position="45"/>
    </location>
</feature>
<protein>
    <submittedName>
        <fullName evidence="2">Uncharacterized protein</fullName>
    </submittedName>
</protein>
<proteinExistence type="predicted"/>
<organism evidence="2 3">
    <name type="scientific">Tolypocladium paradoxum</name>
    <dbReference type="NCBI Taxonomy" id="94208"/>
    <lineage>
        <taxon>Eukaryota</taxon>
        <taxon>Fungi</taxon>
        <taxon>Dikarya</taxon>
        <taxon>Ascomycota</taxon>
        <taxon>Pezizomycotina</taxon>
        <taxon>Sordariomycetes</taxon>
        <taxon>Hypocreomycetidae</taxon>
        <taxon>Hypocreales</taxon>
        <taxon>Ophiocordycipitaceae</taxon>
        <taxon>Tolypocladium</taxon>
    </lineage>
</organism>
<evidence type="ECO:0000313" key="2">
    <source>
        <dbReference type="EMBL" id="POR36223.1"/>
    </source>
</evidence>
<comment type="caution">
    <text evidence="2">The sequence shown here is derived from an EMBL/GenBank/DDBJ whole genome shotgun (WGS) entry which is preliminary data.</text>
</comment>
<feature type="region of interest" description="Disordered" evidence="1">
    <location>
        <begin position="1"/>
        <end position="45"/>
    </location>
</feature>
<reference evidence="2 3" key="1">
    <citation type="submission" date="2018-01" db="EMBL/GenBank/DDBJ databases">
        <title>Harnessing the power of phylogenomics to disentangle the directionality and signatures of interkingdom host jumping in the parasitic fungal genus Tolypocladium.</title>
        <authorList>
            <person name="Quandt C.A."/>
            <person name="Patterson W."/>
            <person name="Spatafora J.W."/>
        </authorList>
    </citation>
    <scope>NUCLEOTIDE SEQUENCE [LARGE SCALE GENOMIC DNA]</scope>
    <source>
        <strain evidence="2 3">NRBC 100945</strain>
    </source>
</reference>
<evidence type="ECO:0000313" key="3">
    <source>
        <dbReference type="Proteomes" id="UP000237481"/>
    </source>
</evidence>
<feature type="compositionally biased region" description="Low complexity" evidence="1">
    <location>
        <begin position="9"/>
        <end position="19"/>
    </location>
</feature>
<gene>
    <name evidence="2" type="ORF">TPAR_03599</name>
</gene>
<dbReference type="EMBL" id="PKSG01000350">
    <property type="protein sequence ID" value="POR36223.1"/>
    <property type="molecule type" value="Genomic_DNA"/>
</dbReference>
<feature type="region of interest" description="Disordered" evidence="1">
    <location>
        <begin position="78"/>
        <end position="99"/>
    </location>
</feature>
<evidence type="ECO:0000256" key="1">
    <source>
        <dbReference type="SAM" id="MobiDB-lite"/>
    </source>
</evidence>